<dbReference type="STRING" id="441960.B6QCU8"/>
<dbReference type="Pfam" id="PF07859">
    <property type="entry name" value="Abhydrolase_3"/>
    <property type="match status" value="1"/>
</dbReference>
<dbReference type="GO" id="GO:0016787">
    <property type="term" value="F:hydrolase activity"/>
    <property type="evidence" value="ECO:0007669"/>
    <property type="project" value="InterPro"/>
</dbReference>
<name>B6QCU8_TALMQ</name>
<sequence>MHKTIEVTGMDMKPFELSIFTPDIPAPTNGCPCLYFIHGGGLVTNNQFSGINSIFPCIYSLNTVCVSIDYGLAPDCKAPTQIDQCYEGVKRLWDK</sequence>
<dbReference type="EMBL" id="DS995901">
    <property type="protein sequence ID" value="EEA23659.1"/>
    <property type="molecule type" value="Genomic_DNA"/>
</dbReference>
<accession>B6QCU8</accession>
<dbReference type="Proteomes" id="UP000001294">
    <property type="component" value="Unassembled WGS sequence"/>
</dbReference>
<proteinExistence type="predicted"/>
<protein>
    <recommendedName>
        <fullName evidence="1">Alpha/beta hydrolase fold-3 domain-containing protein</fullName>
    </recommendedName>
</protein>
<evidence type="ECO:0000259" key="1">
    <source>
        <dbReference type="Pfam" id="PF07859"/>
    </source>
</evidence>
<gene>
    <name evidence="2" type="ORF">PMAA_076930</name>
</gene>
<dbReference type="InterPro" id="IPR013094">
    <property type="entry name" value="AB_hydrolase_3"/>
</dbReference>
<evidence type="ECO:0000313" key="3">
    <source>
        <dbReference type="Proteomes" id="UP000001294"/>
    </source>
</evidence>
<dbReference type="InterPro" id="IPR029058">
    <property type="entry name" value="AB_hydrolase_fold"/>
</dbReference>
<feature type="domain" description="Alpha/beta hydrolase fold-3" evidence="1">
    <location>
        <begin position="35"/>
        <end position="94"/>
    </location>
</feature>
<organism evidence="2 3">
    <name type="scientific">Talaromyces marneffei (strain ATCC 18224 / CBS 334.59 / QM 7333)</name>
    <name type="common">Penicillium marneffei</name>
    <dbReference type="NCBI Taxonomy" id="441960"/>
    <lineage>
        <taxon>Eukaryota</taxon>
        <taxon>Fungi</taxon>
        <taxon>Dikarya</taxon>
        <taxon>Ascomycota</taxon>
        <taxon>Pezizomycotina</taxon>
        <taxon>Eurotiomycetes</taxon>
        <taxon>Eurotiomycetidae</taxon>
        <taxon>Eurotiales</taxon>
        <taxon>Trichocomaceae</taxon>
        <taxon>Talaromyces</taxon>
        <taxon>Talaromyces sect. Talaromyces</taxon>
    </lineage>
</organism>
<dbReference type="HOGENOM" id="CLU_2373450_0_0_1"/>
<keyword evidence="3" id="KW-1185">Reference proteome</keyword>
<dbReference type="AlphaFoldDB" id="B6QCU8"/>
<reference evidence="3" key="1">
    <citation type="journal article" date="2015" name="Genome Announc.">
        <title>Genome sequence of the AIDS-associated pathogen Penicillium marneffei (ATCC18224) and its near taxonomic relative Talaromyces stipitatus (ATCC10500).</title>
        <authorList>
            <person name="Nierman W.C."/>
            <person name="Fedorova-Abrams N.D."/>
            <person name="Andrianopoulos A."/>
        </authorList>
    </citation>
    <scope>NUCLEOTIDE SEQUENCE [LARGE SCALE GENOMIC DNA]</scope>
    <source>
        <strain evidence="3">ATCC 18224 / CBS 334.59 / QM 7333</strain>
    </source>
</reference>
<dbReference type="VEuPathDB" id="FungiDB:PMAA_076930"/>
<dbReference type="Gene3D" id="3.40.50.1820">
    <property type="entry name" value="alpha/beta hydrolase"/>
    <property type="match status" value="1"/>
</dbReference>
<evidence type="ECO:0000313" key="2">
    <source>
        <dbReference type="EMBL" id="EEA23659.1"/>
    </source>
</evidence>
<dbReference type="SUPFAM" id="SSF53474">
    <property type="entry name" value="alpha/beta-Hydrolases"/>
    <property type="match status" value="1"/>
</dbReference>
<dbReference type="OrthoDB" id="408631at2759"/>
<dbReference type="PhylomeDB" id="B6QCU8"/>